<accession>A0A8S1NWF1</accession>
<reference evidence="1" key="1">
    <citation type="submission" date="2021-01" db="EMBL/GenBank/DDBJ databases">
        <authorList>
            <consortium name="Genoscope - CEA"/>
            <person name="William W."/>
        </authorList>
    </citation>
    <scope>NUCLEOTIDE SEQUENCE</scope>
</reference>
<evidence type="ECO:0000313" key="2">
    <source>
        <dbReference type="Proteomes" id="UP000692954"/>
    </source>
</evidence>
<comment type="caution">
    <text evidence="1">The sequence shown here is derived from an EMBL/GenBank/DDBJ whole genome shotgun (WGS) entry which is preliminary data.</text>
</comment>
<organism evidence="1 2">
    <name type="scientific">Paramecium sonneborni</name>
    <dbReference type="NCBI Taxonomy" id="65129"/>
    <lineage>
        <taxon>Eukaryota</taxon>
        <taxon>Sar</taxon>
        <taxon>Alveolata</taxon>
        <taxon>Ciliophora</taxon>
        <taxon>Intramacronucleata</taxon>
        <taxon>Oligohymenophorea</taxon>
        <taxon>Peniculida</taxon>
        <taxon>Parameciidae</taxon>
        <taxon>Paramecium</taxon>
    </lineage>
</organism>
<name>A0A8S1NWF1_9CILI</name>
<sequence length="45" mass="5398">MKNIISFLLISHHLRQAWYILEIIVDKAHVQVIQNDPKRVYRGIK</sequence>
<proteinExistence type="predicted"/>
<evidence type="ECO:0000313" key="1">
    <source>
        <dbReference type="EMBL" id="CAD8094611.1"/>
    </source>
</evidence>
<protein>
    <submittedName>
        <fullName evidence="1">Uncharacterized protein</fullName>
    </submittedName>
</protein>
<dbReference type="AlphaFoldDB" id="A0A8S1NWF1"/>
<dbReference type="Proteomes" id="UP000692954">
    <property type="component" value="Unassembled WGS sequence"/>
</dbReference>
<gene>
    <name evidence="1" type="ORF">PSON_ATCC_30995.1.T0620290</name>
</gene>
<keyword evidence="2" id="KW-1185">Reference proteome</keyword>
<dbReference type="EMBL" id="CAJJDN010000062">
    <property type="protein sequence ID" value="CAD8094611.1"/>
    <property type="molecule type" value="Genomic_DNA"/>
</dbReference>